<reference evidence="11 12" key="1">
    <citation type="submission" date="2016-09" db="EMBL/GenBank/DDBJ databases">
        <title>Pseudonocardia autotrophica DSM535, a candidate organism with high potential of specific P450 cytochromes.</title>
        <authorList>
            <person name="Grumaz C."/>
            <person name="Vainshtein Y."/>
            <person name="Kirstahler P."/>
            <person name="Sohn K."/>
        </authorList>
    </citation>
    <scope>NUCLEOTIDE SEQUENCE [LARGE SCALE GENOMIC DNA]</scope>
    <source>
        <strain evidence="11 12">DSM 535</strain>
    </source>
</reference>
<evidence type="ECO:0000256" key="3">
    <source>
        <dbReference type="ARBA" id="ARBA00022496"/>
    </source>
</evidence>
<dbReference type="Pfam" id="PF08402">
    <property type="entry name" value="TOBE_2"/>
    <property type="match status" value="1"/>
</dbReference>
<evidence type="ECO:0000313" key="11">
    <source>
        <dbReference type="EMBL" id="OSY35826.1"/>
    </source>
</evidence>
<evidence type="ECO:0000256" key="7">
    <source>
        <dbReference type="ARBA" id="ARBA00023065"/>
    </source>
</evidence>
<dbReference type="Pfam" id="PF00005">
    <property type="entry name" value="ABC_tran"/>
    <property type="match status" value="1"/>
</dbReference>
<evidence type="ECO:0000313" key="12">
    <source>
        <dbReference type="Proteomes" id="UP000194360"/>
    </source>
</evidence>
<dbReference type="Proteomes" id="UP000194360">
    <property type="component" value="Unassembled WGS sequence"/>
</dbReference>
<dbReference type="Gene3D" id="3.40.50.300">
    <property type="entry name" value="P-loop containing nucleotide triphosphate hydrolases"/>
    <property type="match status" value="1"/>
</dbReference>
<dbReference type="PROSITE" id="PS00211">
    <property type="entry name" value="ABC_TRANSPORTER_1"/>
    <property type="match status" value="1"/>
</dbReference>
<keyword evidence="5 11" id="KW-0067">ATP-binding</keyword>
<organism evidence="11 12">
    <name type="scientific">Pseudonocardia autotrophica</name>
    <name type="common">Amycolata autotrophica</name>
    <name type="synonym">Nocardia autotrophica</name>
    <dbReference type="NCBI Taxonomy" id="2074"/>
    <lineage>
        <taxon>Bacteria</taxon>
        <taxon>Bacillati</taxon>
        <taxon>Actinomycetota</taxon>
        <taxon>Actinomycetes</taxon>
        <taxon>Pseudonocardiales</taxon>
        <taxon>Pseudonocardiaceae</taxon>
        <taxon>Pseudonocardia</taxon>
    </lineage>
</organism>
<dbReference type="InterPro" id="IPR003439">
    <property type="entry name" value="ABC_transporter-like_ATP-bd"/>
</dbReference>
<dbReference type="PROSITE" id="PS50893">
    <property type="entry name" value="ABC_TRANSPORTER_2"/>
    <property type="match status" value="1"/>
</dbReference>
<gene>
    <name evidence="11" type="primary">potA_3</name>
    <name evidence="11" type="ORF">BG845_05789</name>
</gene>
<evidence type="ECO:0000256" key="8">
    <source>
        <dbReference type="ARBA" id="ARBA00023136"/>
    </source>
</evidence>
<dbReference type="InterPro" id="IPR027417">
    <property type="entry name" value="P-loop_NTPase"/>
</dbReference>
<evidence type="ECO:0000256" key="9">
    <source>
        <dbReference type="ARBA" id="ARBA00066388"/>
    </source>
</evidence>
<accession>A0A1Y2MKM1</accession>
<keyword evidence="2" id="KW-1003">Cell membrane</keyword>
<dbReference type="SMART" id="SM00382">
    <property type="entry name" value="AAA"/>
    <property type="match status" value="1"/>
</dbReference>
<keyword evidence="12" id="KW-1185">Reference proteome</keyword>
<keyword evidence="6" id="KW-0408">Iron</keyword>
<dbReference type="GO" id="GO:0015418">
    <property type="term" value="F:ABC-type quaternary ammonium compound transporting activity"/>
    <property type="evidence" value="ECO:0007669"/>
    <property type="project" value="UniProtKB-EC"/>
</dbReference>
<dbReference type="InterPro" id="IPR015853">
    <property type="entry name" value="ABC_transpr_FbpC"/>
</dbReference>
<name>A0A1Y2MKM1_PSEAH</name>
<comment type="caution">
    <text evidence="11">The sequence shown here is derived from an EMBL/GenBank/DDBJ whole genome shotgun (WGS) entry which is preliminary data.</text>
</comment>
<dbReference type="SUPFAM" id="SSF52540">
    <property type="entry name" value="P-loop containing nucleoside triphosphate hydrolases"/>
    <property type="match status" value="1"/>
</dbReference>
<feature type="domain" description="ABC transporter" evidence="10">
    <location>
        <begin position="3"/>
        <end position="239"/>
    </location>
</feature>
<dbReference type="PANTHER" id="PTHR42781:SF4">
    <property type="entry name" value="SPERMIDINE_PUTRESCINE IMPORT ATP-BINDING PROTEIN POTA"/>
    <property type="match status" value="1"/>
</dbReference>
<keyword evidence="3" id="KW-0410">Iron transport</keyword>
<keyword evidence="11" id="KW-0378">Hydrolase</keyword>
<dbReference type="InterPro" id="IPR008995">
    <property type="entry name" value="Mo/tungstate-bd_C_term_dom"/>
</dbReference>
<keyword evidence="1" id="KW-0813">Transport</keyword>
<dbReference type="PANTHER" id="PTHR42781">
    <property type="entry name" value="SPERMIDINE/PUTRESCINE IMPORT ATP-BINDING PROTEIN POTA"/>
    <property type="match status" value="1"/>
</dbReference>
<dbReference type="GO" id="GO:0016887">
    <property type="term" value="F:ATP hydrolysis activity"/>
    <property type="evidence" value="ECO:0007669"/>
    <property type="project" value="InterPro"/>
</dbReference>
<dbReference type="InterPro" id="IPR050093">
    <property type="entry name" value="ABC_SmlMolc_Importer"/>
</dbReference>
<sequence>MRVLLSGLELAYGDVVAVRNLDLEIENGESVVLLGTSGCGKTSTMRCIAGLEEPTGGTITIGDRVVYDHATRRNVPAYKRNVGMVFQSYAVWPHRTVLENVSFPLEIKKLSRAEVRTRAMEVLELVGLGAYAERGASMLSGGQMQRVALARSMAMEPSVLLLDEPLSNLDARLRDDLRMELRRIQVERGLTSMYVTHDQSEALALADRIAIMEGGRITQLATPRELFTAPRTASIARFLGMGNVFGVQSSDASGRHVLAGPGLTVAAEGRPAGTGAHSACFRPEDVVIEPAGSGGAPETNSWNGTVRMSVYQGTTVRCQIELDGGYLVEASCDSETAGSRHAIGEPVRVRVAPERVRILPDEIGADAPAPAMPKAAVA</sequence>
<evidence type="ECO:0000256" key="6">
    <source>
        <dbReference type="ARBA" id="ARBA00023004"/>
    </source>
</evidence>
<dbReference type="EC" id="7.6.2.9" evidence="9"/>
<dbReference type="CDD" id="cd03259">
    <property type="entry name" value="ABC_Carb_Solutes_like"/>
    <property type="match status" value="1"/>
</dbReference>
<dbReference type="GO" id="GO:0015408">
    <property type="term" value="F:ABC-type ferric iron transporter activity"/>
    <property type="evidence" value="ECO:0007669"/>
    <property type="project" value="InterPro"/>
</dbReference>
<dbReference type="STRING" id="2074.BG845_05789"/>
<dbReference type="GO" id="GO:0043190">
    <property type="term" value="C:ATP-binding cassette (ABC) transporter complex"/>
    <property type="evidence" value="ECO:0007669"/>
    <property type="project" value="InterPro"/>
</dbReference>
<evidence type="ECO:0000256" key="4">
    <source>
        <dbReference type="ARBA" id="ARBA00022741"/>
    </source>
</evidence>
<dbReference type="InterPro" id="IPR017871">
    <property type="entry name" value="ABC_transporter-like_CS"/>
</dbReference>
<dbReference type="SUPFAM" id="SSF50331">
    <property type="entry name" value="MOP-like"/>
    <property type="match status" value="1"/>
</dbReference>
<evidence type="ECO:0000256" key="1">
    <source>
        <dbReference type="ARBA" id="ARBA00022448"/>
    </source>
</evidence>
<dbReference type="FunFam" id="3.40.50.300:FF:000425">
    <property type="entry name" value="Probable ABC transporter, ATP-binding subunit"/>
    <property type="match status" value="1"/>
</dbReference>
<protein>
    <recommendedName>
        <fullName evidence="9">ABC-type quaternary amine transporter</fullName>
        <ecNumber evidence="9">7.6.2.9</ecNumber>
    </recommendedName>
</protein>
<dbReference type="GO" id="GO:0005524">
    <property type="term" value="F:ATP binding"/>
    <property type="evidence" value="ECO:0007669"/>
    <property type="project" value="UniProtKB-KW"/>
</dbReference>
<keyword evidence="4" id="KW-0547">Nucleotide-binding</keyword>
<keyword evidence="7" id="KW-0406">Ion transport</keyword>
<evidence type="ECO:0000256" key="2">
    <source>
        <dbReference type="ARBA" id="ARBA00022475"/>
    </source>
</evidence>
<dbReference type="RefSeq" id="WP_085915894.1">
    <property type="nucleotide sequence ID" value="NZ_AP018920.1"/>
</dbReference>
<dbReference type="InterPro" id="IPR013611">
    <property type="entry name" value="Transp-assoc_OB_typ2"/>
</dbReference>
<evidence type="ECO:0000259" key="10">
    <source>
        <dbReference type="PROSITE" id="PS50893"/>
    </source>
</evidence>
<dbReference type="InterPro" id="IPR003593">
    <property type="entry name" value="AAA+_ATPase"/>
</dbReference>
<proteinExistence type="predicted"/>
<dbReference type="OrthoDB" id="9802264at2"/>
<dbReference type="EMBL" id="MIGB01000046">
    <property type="protein sequence ID" value="OSY35826.1"/>
    <property type="molecule type" value="Genomic_DNA"/>
</dbReference>
<dbReference type="AlphaFoldDB" id="A0A1Y2MKM1"/>
<evidence type="ECO:0000256" key="5">
    <source>
        <dbReference type="ARBA" id="ARBA00022840"/>
    </source>
</evidence>
<keyword evidence="8" id="KW-0472">Membrane</keyword>